<dbReference type="Proteomes" id="UP000054166">
    <property type="component" value="Unassembled WGS sequence"/>
</dbReference>
<feature type="non-terminal residue" evidence="1">
    <location>
        <position position="154"/>
    </location>
</feature>
<feature type="non-terminal residue" evidence="1">
    <location>
        <position position="1"/>
    </location>
</feature>
<dbReference type="EMBL" id="KN833054">
    <property type="protein sequence ID" value="KIM74860.1"/>
    <property type="molecule type" value="Genomic_DNA"/>
</dbReference>
<name>A0A0C3EQK3_PILCF</name>
<dbReference type="HOGENOM" id="CLU_1829915_0_0_1"/>
<dbReference type="STRING" id="765440.A0A0C3EQK3"/>
<dbReference type="InParanoid" id="A0A0C3EQK3"/>
<reference evidence="1 2" key="1">
    <citation type="submission" date="2014-04" db="EMBL/GenBank/DDBJ databases">
        <authorList>
            <consortium name="DOE Joint Genome Institute"/>
            <person name="Kuo A."/>
            <person name="Tarkka M."/>
            <person name="Buscot F."/>
            <person name="Kohler A."/>
            <person name="Nagy L.G."/>
            <person name="Floudas D."/>
            <person name="Copeland A."/>
            <person name="Barry K.W."/>
            <person name="Cichocki N."/>
            <person name="Veneault-Fourrey C."/>
            <person name="LaButti K."/>
            <person name="Lindquist E.A."/>
            <person name="Lipzen A."/>
            <person name="Lundell T."/>
            <person name="Morin E."/>
            <person name="Murat C."/>
            <person name="Sun H."/>
            <person name="Tunlid A."/>
            <person name="Henrissat B."/>
            <person name="Grigoriev I.V."/>
            <person name="Hibbett D.S."/>
            <person name="Martin F."/>
            <person name="Nordberg H.P."/>
            <person name="Cantor M.N."/>
            <person name="Hua S.X."/>
        </authorList>
    </citation>
    <scope>NUCLEOTIDE SEQUENCE [LARGE SCALE GENOMIC DNA]</scope>
    <source>
        <strain evidence="1 2">F 1598</strain>
    </source>
</reference>
<reference evidence="2" key="2">
    <citation type="submission" date="2015-01" db="EMBL/GenBank/DDBJ databases">
        <title>Evolutionary Origins and Diversification of the Mycorrhizal Mutualists.</title>
        <authorList>
            <consortium name="DOE Joint Genome Institute"/>
            <consortium name="Mycorrhizal Genomics Consortium"/>
            <person name="Kohler A."/>
            <person name="Kuo A."/>
            <person name="Nagy L.G."/>
            <person name="Floudas D."/>
            <person name="Copeland A."/>
            <person name="Barry K.W."/>
            <person name="Cichocki N."/>
            <person name="Veneault-Fourrey C."/>
            <person name="LaButti K."/>
            <person name="Lindquist E.A."/>
            <person name="Lipzen A."/>
            <person name="Lundell T."/>
            <person name="Morin E."/>
            <person name="Murat C."/>
            <person name="Riley R."/>
            <person name="Ohm R."/>
            <person name="Sun H."/>
            <person name="Tunlid A."/>
            <person name="Henrissat B."/>
            <person name="Grigoriev I.V."/>
            <person name="Hibbett D.S."/>
            <person name="Martin F."/>
        </authorList>
    </citation>
    <scope>NUCLEOTIDE SEQUENCE [LARGE SCALE GENOMIC DNA]</scope>
    <source>
        <strain evidence="2">F 1598</strain>
    </source>
</reference>
<protein>
    <submittedName>
        <fullName evidence="1">Uncharacterized protein</fullName>
    </submittedName>
</protein>
<evidence type="ECO:0000313" key="2">
    <source>
        <dbReference type="Proteomes" id="UP000054166"/>
    </source>
</evidence>
<accession>A0A0C3EQK3</accession>
<keyword evidence="2" id="KW-1185">Reference proteome</keyword>
<sequence length="154" mass="17253">LTVLDWDKLLSNDHVGDAGFMVADLIADADAPQRDEGTGLYGEEADGGYVMKEFRVPLISSNGMGAVPWEAKHNPVITFRAKYQPYDALRQQFWRQYLKQYDTDDTGDTGTLSHIELISMLDSLRSTLSAETVNSFTRNGKKPVEDELTVDETF</sequence>
<dbReference type="OrthoDB" id="67700at2759"/>
<proteinExistence type="predicted"/>
<dbReference type="AlphaFoldDB" id="A0A0C3EQK3"/>
<gene>
    <name evidence="1" type="ORF">PILCRDRAFT_36671</name>
</gene>
<evidence type="ECO:0000313" key="1">
    <source>
        <dbReference type="EMBL" id="KIM74860.1"/>
    </source>
</evidence>
<organism evidence="1 2">
    <name type="scientific">Piloderma croceum (strain F 1598)</name>
    <dbReference type="NCBI Taxonomy" id="765440"/>
    <lineage>
        <taxon>Eukaryota</taxon>
        <taxon>Fungi</taxon>
        <taxon>Dikarya</taxon>
        <taxon>Basidiomycota</taxon>
        <taxon>Agaricomycotina</taxon>
        <taxon>Agaricomycetes</taxon>
        <taxon>Agaricomycetidae</taxon>
        <taxon>Atheliales</taxon>
        <taxon>Atheliaceae</taxon>
        <taxon>Piloderma</taxon>
    </lineage>
</organism>